<proteinExistence type="predicted"/>
<dbReference type="OrthoDB" id="9770457at2"/>
<name>A0A2W2AGU1_9BACT</name>
<dbReference type="CDD" id="cd00761">
    <property type="entry name" value="Glyco_tranf_GTA_type"/>
    <property type="match status" value="1"/>
</dbReference>
<dbReference type="PANTHER" id="PTHR43685:SF2">
    <property type="entry name" value="GLYCOSYLTRANSFERASE 2-LIKE DOMAIN-CONTAINING PROTEIN"/>
    <property type="match status" value="1"/>
</dbReference>
<protein>
    <recommendedName>
        <fullName evidence="1">Glycosyltransferase 2-like domain-containing protein</fullName>
    </recommendedName>
</protein>
<reference evidence="2 3" key="1">
    <citation type="submission" date="2018-06" db="EMBL/GenBank/DDBJ databases">
        <title>Mucibacter soli gen. nov., sp. nov., a new member of the family Chitinophagaceae producing mucin.</title>
        <authorList>
            <person name="Kim M.-K."/>
            <person name="Park S."/>
            <person name="Kim T.-S."/>
            <person name="Joung Y."/>
            <person name="Han J.-H."/>
            <person name="Kim S.B."/>
        </authorList>
    </citation>
    <scope>NUCLEOTIDE SEQUENCE [LARGE SCALE GENOMIC DNA]</scope>
    <source>
        <strain evidence="2 3">R1-15</strain>
    </source>
</reference>
<dbReference type="AlphaFoldDB" id="A0A2W2AGU1"/>
<evidence type="ECO:0000313" key="2">
    <source>
        <dbReference type="EMBL" id="PZF74491.1"/>
    </source>
</evidence>
<sequence>MPDAARSTIRFSVIIPAYNAAKTIVRAIESCLQQSYPPAEIIVVNDASSDDTEQVILADFNDRIRYISLTKNRGAGGARNEGLKLATGDFIAFQDADDVWHKDKLQLIADQLSQNASIRFLYHPYTLSSVDYDARKRTFSTTKYPLKKLLWSNPIGTPCTVLINDGKLRFNEDMRYMEDFDLWLRAGDKYGIWFLDLPLTQINRPILSEGGLSSNRWRMRKGEIKAYIHLSKRNPLYYPLLPFLIGFGLFKHFIKSFSPPRSNY</sequence>
<dbReference type="SUPFAM" id="SSF53448">
    <property type="entry name" value="Nucleotide-diphospho-sugar transferases"/>
    <property type="match status" value="1"/>
</dbReference>
<dbReference type="InterPro" id="IPR001173">
    <property type="entry name" value="Glyco_trans_2-like"/>
</dbReference>
<feature type="domain" description="Glycosyltransferase 2-like" evidence="1">
    <location>
        <begin position="12"/>
        <end position="162"/>
    </location>
</feature>
<dbReference type="InterPro" id="IPR050834">
    <property type="entry name" value="Glycosyltransf_2"/>
</dbReference>
<keyword evidence="3" id="KW-1185">Reference proteome</keyword>
<dbReference type="RefSeq" id="WP_110997330.1">
    <property type="nucleotide sequence ID" value="NZ_QKTW01000003.1"/>
</dbReference>
<comment type="caution">
    <text evidence="2">The sequence shown here is derived from an EMBL/GenBank/DDBJ whole genome shotgun (WGS) entry which is preliminary data.</text>
</comment>
<gene>
    <name evidence="2" type="ORF">DN068_02625</name>
</gene>
<dbReference type="PANTHER" id="PTHR43685">
    <property type="entry name" value="GLYCOSYLTRANSFERASE"/>
    <property type="match status" value="1"/>
</dbReference>
<evidence type="ECO:0000313" key="3">
    <source>
        <dbReference type="Proteomes" id="UP000248745"/>
    </source>
</evidence>
<dbReference type="Pfam" id="PF00535">
    <property type="entry name" value="Glycos_transf_2"/>
    <property type="match status" value="1"/>
</dbReference>
<dbReference type="Proteomes" id="UP000248745">
    <property type="component" value="Unassembled WGS sequence"/>
</dbReference>
<organism evidence="2 3">
    <name type="scientific">Taibaiella soli</name>
    <dbReference type="NCBI Taxonomy" id="1649169"/>
    <lineage>
        <taxon>Bacteria</taxon>
        <taxon>Pseudomonadati</taxon>
        <taxon>Bacteroidota</taxon>
        <taxon>Chitinophagia</taxon>
        <taxon>Chitinophagales</taxon>
        <taxon>Chitinophagaceae</taxon>
        <taxon>Taibaiella</taxon>
    </lineage>
</organism>
<dbReference type="EMBL" id="QKTW01000003">
    <property type="protein sequence ID" value="PZF74491.1"/>
    <property type="molecule type" value="Genomic_DNA"/>
</dbReference>
<dbReference type="Gene3D" id="3.90.550.10">
    <property type="entry name" value="Spore Coat Polysaccharide Biosynthesis Protein SpsA, Chain A"/>
    <property type="match status" value="1"/>
</dbReference>
<evidence type="ECO:0000259" key="1">
    <source>
        <dbReference type="Pfam" id="PF00535"/>
    </source>
</evidence>
<accession>A0A2W2AGU1</accession>
<dbReference type="InterPro" id="IPR029044">
    <property type="entry name" value="Nucleotide-diphossugar_trans"/>
</dbReference>